<name>A0A9W8V8L1_9HYPO</name>
<protein>
    <submittedName>
        <fullName evidence="1">Uncharacterized protein</fullName>
    </submittedName>
</protein>
<proteinExistence type="predicted"/>
<gene>
    <name evidence="1" type="ORF">NW762_012600</name>
</gene>
<dbReference type="OrthoDB" id="5620at2759"/>
<evidence type="ECO:0000313" key="1">
    <source>
        <dbReference type="EMBL" id="KAJ4248762.1"/>
    </source>
</evidence>
<sequence>MRHVHAKKRRLQAQRYQDGLVNVSKEQNLVTSETARPGPIIERFASAKDPFSSLARPLSPVEHFLLDHCMPIDSLHNYSCLESSVSDLTADIQVIVPYSIGHCGLFDHGGDYRDQMLREWVNLAIADDTFMTVAILLSTCRYILKSQPGDQSYTQMALWYKQRCLHSMRLEIESKPPFVSVMTVAKALALMIDEVRLFRVAAHCPRTSR</sequence>
<dbReference type="AlphaFoldDB" id="A0A9W8V8L1"/>
<reference evidence="1" key="1">
    <citation type="submission" date="2022-09" db="EMBL/GenBank/DDBJ databases">
        <title>Fusarium specimens isolated from Avocado Roots.</title>
        <authorList>
            <person name="Stajich J."/>
            <person name="Roper C."/>
            <person name="Heimlech-Rivalta G."/>
        </authorList>
    </citation>
    <scope>NUCLEOTIDE SEQUENCE</scope>
    <source>
        <strain evidence="1">CF00136</strain>
    </source>
</reference>
<dbReference type="EMBL" id="JAOQAZ010000035">
    <property type="protein sequence ID" value="KAJ4248762.1"/>
    <property type="molecule type" value="Genomic_DNA"/>
</dbReference>
<evidence type="ECO:0000313" key="2">
    <source>
        <dbReference type="Proteomes" id="UP001152049"/>
    </source>
</evidence>
<comment type="caution">
    <text evidence="1">The sequence shown here is derived from an EMBL/GenBank/DDBJ whole genome shotgun (WGS) entry which is preliminary data.</text>
</comment>
<keyword evidence="2" id="KW-1185">Reference proteome</keyword>
<dbReference type="Proteomes" id="UP001152049">
    <property type="component" value="Unassembled WGS sequence"/>
</dbReference>
<accession>A0A9W8V8L1</accession>
<organism evidence="1 2">
    <name type="scientific">Fusarium torreyae</name>
    <dbReference type="NCBI Taxonomy" id="1237075"/>
    <lineage>
        <taxon>Eukaryota</taxon>
        <taxon>Fungi</taxon>
        <taxon>Dikarya</taxon>
        <taxon>Ascomycota</taxon>
        <taxon>Pezizomycotina</taxon>
        <taxon>Sordariomycetes</taxon>
        <taxon>Hypocreomycetidae</taxon>
        <taxon>Hypocreales</taxon>
        <taxon>Nectriaceae</taxon>
        <taxon>Fusarium</taxon>
    </lineage>
</organism>